<dbReference type="Proteomes" id="UP000091956">
    <property type="component" value="Unassembled WGS sequence"/>
</dbReference>
<organism evidence="2 3">
    <name type="scientific">Pseudogymnoascus verrucosus</name>
    <dbReference type="NCBI Taxonomy" id="342668"/>
    <lineage>
        <taxon>Eukaryota</taxon>
        <taxon>Fungi</taxon>
        <taxon>Dikarya</taxon>
        <taxon>Ascomycota</taxon>
        <taxon>Pezizomycotina</taxon>
        <taxon>Leotiomycetes</taxon>
        <taxon>Thelebolales</taxon>
        <taxon>Thelebolaceae</taxon>
        <taxon>Pseudogymnoascus</taxon>
    </lineage>
</organism>
<feature type="domain" description="AB hydrolase-1" evidence="1">
    <location>
        <begin position="11"/>
        <end position="249"/>
    </location>
</feature>
<proteinExistence type="predicted"/>
<dbReference type="Gene3D" id="3.40.50.1820">
    <property type="entry name" value="alpha/beta hydrolase"/>
    <property type="match status" value="1"/>
</dbReference>
<dbReference type="SUPFAM" id="SSF53474">
    <property type="entry name" value="alpha/beta-Hydrolases"/>
    <property type="match status" value="1"/>
</dbReference>
<dbReference type="GeneID" id="28842386"/>
<dbReference type="STRING" id="342668.A0A1B8GB26"/>
<gene>
    <name evidence="2" type="ORF">VE01_09000</name>
</gene>
<dbReference type="InterPro" id="IPR052897">
    <property type="entry name" value="Sec-Metab_Biosynth_Hydrolase"/>
</dbReference>
<dbReference type="RefSeq" id="XP_018126778.1">
    <property type="nucleotide sequence ID" value="XM_018278417.1"/>
</dbReference>
<evidence type="ECO:0000259" key="1">
    <source>
        <dbReference type="Pfam" id="PF12697"/>
    </source>
</evidence>
<dbReference type="PANTHER" id="PTHR37017">
    <property type="entry name" value="AB HYDROLASE-1 DOMAIN-CONTAINING PROTEIN-RELATED"/>
    <property type="match status" value="1"/>
</dbReference>
<dbReference type="AlphaFoldDB" id="A0A1B8GB26"/>
<keyword evidence="3" id="KW-1185">Reference proteome</keyword>
<sequence length="260" mass="27049">MSATTTTKPTILIVPGSFSAASHYDTLINSLQALSYPAVVSDLPSASRLPPAPAASMADDAAHFHGIAESLADEGRDIVILTHSYGGVPGTEAAKGLAKADREAEGKKGGVVRLVYLTSIVPPLGGSLISTMGEVSEAITINGDYMTLDPAVIGPATFSDLSPDLALEWGKKLTTHSLPSFSGKITYPAYRHIPTSFIFCERDLIISPDLQRATISFLESERGGEGSVSVVKLDTGHCPNVSVPEETAAGIAKAIEGVSV</sequence>
<dbReference type="Pfam" id="PF12697">
    <property type="entry name" value="Abhydrolase_6"/>
    <property type="match status" value="1"/>
</dbReference>
<evidence type="ECO:0000313" key="2">
    <source>
        <dbReference type="EMBL" id="OBT93045.1"/>
    </source>
</evidence>
<protein>
    <recommendedName>
        <fullName evidence="1">AB hydrolase-1 domain-containing protein</fullName>
    </recommendedName>
</protein>
<dbReference type="InterPro" id="IPR000073">
    <property type="entry name" value="AB_hydrolase_1"/>
</dbReference>
<dbReference type="InterPro" id="IPR029058">
    <property type="entry name" value="AB_hydrolase_fold"/>
</dbReference>
<dbReference type="EMBL" id="KV460258">
    <property type="protein sequence ID" value="OBT93045.1"/>
    <property type="molecule type" value="Genomic_DNA"/>
</dbReference>
<reference evidence="3" key="2">
    <citation type="journal article" date="2018" name="Nat. Commun.">
        <title>Extreme sensitivity to ultraviolet light in the fungal pathogen causing white-nose syndrome of bats.</title>
        <authorList>
            <person name="Palmer J.M."/>
            <person name="Drees K.P."/>
            <person name="Foster J.T."/>
            <person name="Lindner D.L."/>
        </authorList>
    </citation>
    <scope>NUCLEOTIDE SEQUENCE [LARGE SCALE GENOMIC DNA]</scope>
    <source>
        <strain evidence="3">UAMH 10579</strain>
    </source>
</reference>
<reference evidence="2 3" key="1">
    <citation type="submission" date="2016-03" db="EMBL/GenBank/DDBJ databases">
        <title>Comparative genomics of Pseudogymnoascus destructans, the fungus causing white-nose syndrome of bats.</title>
        <authorList>
            <person name="Palmer J.M."/>
            <person name="Drees K.P."/>
            <person name="Foster J.T."/>
            <person name="Lindner D.L."/>
        </authorList>
    </citation>
    <scope>NUCLEOTIDE SEQUENCE [LARGE SCALE GENOMIC DNA]</scope>
    <source>
        <strain evidence="2 3">UAMH 10579</strain>
    </source>
</reference>
<name>A0A1B8GB26_9PEZI</name>
<dbReference type="OrthoDB" id="1263307at2759"/>
<accession>A0A1B8GB26</accession>
<dbReference type="PANTHER" id="PTHR37017:SF13">
    <property type="entry name" value="AB HYDROLASE-1 DOMAIN-CONTAINING PROTEIN"/>
    <property type="match status" value="1"/>
</dbReference>
<evidence type="ECO:0000313" key="3">
    <source>
        <dbReference type="Proteomes" id="UP000091956"/>
    </source>
</evidence>